<evidence type="ECO:0000256" key="6">
    <source>
        <dbReference type="ARBA" id="ARBA00023180"/>
    </source>
</evidence>
<dbReference type="PeptideAtlas" id="B7Z5B7"/>
<dbReference type="AlphaFoldDB" id="B7Z5B7"/>
<feature type="transmembrane region" description="Helical" evidence="8">
    <location>
        <begin position="97"/>
        <end position="116"/>
    </location>
</feature>
<dbReference type="SUPFAM" id="SSF57586">
    <property type="entry name" value="TNF receptor-like"/>
    <property type="match status" value="1"/>
</dbReference>
<evidence type="ECO:0000256" key="5">
    <source>
        <dbReference type="ARBA" id="ARBA00023170"/>
    </source>
</evidence>
<dbReference type="GO" id="GO:0016020">
    <property type="term" value="C:membrane"/>
    <property type="evidence" value="ECO:0007669"/>
    <property type="project" value="UniProtKB-SubCell"/>
</dbReference>
<dbReference type="InterPro" id="IPR052491">
    <property type="entry name" value="TNFRSF10"/>
</dbReference>
<feature type="compositionally biased region" description="Polar residues" evidence="7">
    <location>
        <begin position="33"/>
        <end position="45"/>
    </location>
</feature>
<evidence type="ECO:0000256" key="7">
    <source>
        <dbReference type="SAM" id="MobiDB-lite"/>
    </source>
</evidence>
<reference evidence="11" key="1">
    <citation type="submission" date="2007-10" db="EMBL/GenBank/DDBJ databases">
        <title>NEDO human cDNA sequencing project focused on splicing variants.</title>
        <authorList>
            <person name="Wakamatsu A."/>
            <person name="Yamamoto J."/>
            <person name="Kimura K."/>
            <person name="Ishii S."/>
            <person name="Watanabe K."/>
            <person name="Sugiyama A."/>
            <person name="Murakawa K."/>
            <person name="Kaida T."/>
            <person name="Tsuchiya K."/>
            <person name="Fukuzumi Y."/>
            <person name="Kumagai A."/>
            <person name="Oishi Y."/>
            <person name="Yamamoto S."/>
            <person name="Ono Y."/>
            <person name="Komori Y."/>
            <person name="Yamazaki M."/>
            <person name="Kisu Y."/>
            <person name="Nishikawa T."/>
            <person name="Sugano S."/>
            <person name="Nomura N."/>
            <person name="Isogai T."/>
        </authorList>
    </citation>
    <scope>NUCLEOTIDE SEQUENCE</scope>
</reference>
<evidence type="ECO:0000259" key="10">
    <source>
        <dbReference type="Pfam" id="PF00020"/>
    </source>
</evidence>
<feature type="chain" id="PRO_5002863895" evidence="9">
    <location>
        <begin position="24"/>
        <end position="117"/>
    </location>
</feature>
<dbReference type="EMBL" id="AK298718">
    <property type="protein sequence ID" value="BAH12853.1"/>
    <property type="molecule type" value="mRNA"/>
</dbReference>
<feature type="compositionally biased region" description="Basic and acidic residues" evidence="7">
    <location>
        <begin position="48"/>
        <end position="62"/>
    </location>
</feature>
<keyword evidence="4" id="KW-1015">Disulfide bond</keyword>
<evidence type="ECO:0000256" key="8">
    <source>
        <dbReference type="SAM" id="Phobius"/>
    </source>
</evidence>
<feature type="region of interest" description="Disordered" evidence="7">
    <location>
        <begin position="33"/>
        <end position="63"/>
    </location>
</feature>
<evidence type="ECO:0000256" key="3">
    <source>
        <dbReference type="ARBA" id="ARBA00023136"/>
    </source>
</evidence>
<dbReference type="PANTHER" id="PTHR46330:SF13">
    <property type="entry name" value="TUMOR NECROSIS FACTOR RECEPTOR SUPERFAMILY MEMBER 10C"/>
    <property type="match status" value="1"/>
</dbReference>
<evidence type="ECO:0000256" key="1">
    <source>
        <dbReference type="ARBA" id="ARBA00004370"/>
    </source>
</evidence>
<keyword evidence="5 11" id="KW-0675">Receptor</keyword>
<dbReference type="InterPro" id="IPR001368">
    <property type="entry name" value="TNFR/NGFR_Cys_rich_reg"/>
</dbReference>
<organism evidence="11">
    <name type="scientific">Homo sapiens</name>
    <name type="common">Human</name>
    <dbReference type="NCBI Taxonomy" id="9606"/>
    <lineage>
        <taxon>Eukaryota</taxon>
        <taxon>Metazoa</taxon>
        <taxon>Chordata</taxon>
        <taxon>Craniata</taxon>
        <taxon>Vertebrata</taxon>
        <taxon>Euteleostomi</taxon>
        <taxon>Mammalia</taxon>
        <taxon>Eutheria</taxon>
        <taxon>Euarchontoglires</taxon>
        <taxon>Primates</taxon>
        <taxon>Haplorrhini</taxon>
        <taxon>Catarrhini</taxon>
        <taxon>Hominidae</taxon>
        <taxon>Homo</taxon>
    </lineage>
</organism>
<dbReference type="Gene3D" id="2.10.50.10">
    <property type="entry name" value="Tumor Necrosis Factor Receptor, subunit A, domain 2"/>
    <property type="match status" value="1"/>
</dbReference>
<keyword evidence="8" id="KW-1133">Transmembrane helix</keyword>
<keyword evidence="6" id="KW-0325">Glycoprotein</keyword>
<evidence type="ECO:0000313" key="11">
    <source>
        <dbReference type="EMBL" id="BAH12853.1"/>
    </source>
</evidence>
<evidence type="ECO:0000256" key="2">
    <source>
        <dbReference type="ARBA" id="ARBA00022737"/>
    </source>
</evidence>
<feature type="domain" description="TNFR-Cys" evidence="10">
    <location>
        <begin position="69"/>
        <end position="102"/>
    </location>
</feature>
<keyword evidence="8" id="KW-0812">Transmembrane</keyword>
<evidence type="ECO:0000256" key="9">
    <source>
        <dbReference type="SAM" id="SignalP"/>
    </source>
</evidence>
<accession>B7Z5B7</accession>
<protein>
    <submittedName>
        <fullName evidence="11">cDNA FLJ53081, highly similar to Tumor necrosis factor receptor superfamily member 10C</fullName>
    </submittedName>
</protein>
<keyword evidence="9" id="KW-0732">Signal</keyword>
<keyword evidence="2" id="KW-0677">Repeat</keyword>
<dbReference type="Pfam" id="PF00020">
    <property type="entry name" value="TNFR_c6"/>
    <property type="match status" value="1"/>
</dbReference>
<keyword evidence="3 8" id="KW-0472">Membrane</keyword>
<dbReference type="PANTHER" id="PTHR46330">
    <property type="entry name" value="TUMOR NECROSIS FACTOR RECEPTOR SUPERFAMILY MEMBER 10B"/>
    <property type="match status" value="1"/>
</dbReference>
<proteinExistence type="evidence at transcript level"/>
<feature type="signal peptide" evidence="9">
    <location>
        <begin position="1"/>
        <end position="23"/>
    </location>
</feature>
<sequence length="117" mass="12683">MARIPKTLKFVVVIVAVLLPVLAYSATTARQEEVPQQTVAPQQQRHSFKGEECPAGSHRSEHTGACNPCTEGVDYTNASNNEPSCFPCTVCKSDQKHKSSCTIVGIIVLIVLLIVFV</sequence>
<name>B7Z5B7_HUMAN</name>
<evidence type="ECO:0000256" key="4">
    <source>
        <dbReference type="ARBA" id="ARBA00023157"/>
    </source>
</evidence>
<comment type="subcellular location">
    <subcellularLocation>
        <location evidence="1">Membrane</location>
    </subcellularLocation>
</comment>